<accession>W8ECQ8</accession>
<dbReference type="PROSITE" id="PS51257">
    <property type="entry name" value="PROKAR_LIPOPROTEIN"/>
    <property type="match status" value="1"/>
</dbReference>
<dbReference type="RefSeq" id="YP_009009251.1">
    <property type="nucleotide sequence ID" value="NC_023600.1"/>
</dbReference>
<dbReference type="Pfam" id="PF25682">
    <property type="entry name" value="Phage_VG64"/>
    <property type="match status" value="1"/>
</dbReference>
<sequence length="127" mass="13927">MNKITTAAAAGLAALALASCSSPSDVVSENISKEAENFGIARKINYVNGVTDKLTMTIEGRCNIDVDEAESQLEVTCRTPMGDLKHFLHLSDNMTYFVEQVDPARVSQDQYKVYWNPSVLIPDIDAK</sequence>
<proteinExistence type="predicted"/>
<dbReference type="EMBL" id="KJ433976">
    <property type="protein sequence ID" value="AHJ88551.1"/>
    <property type="molecule type" value="Genomic_DNA"/>
</dbReference>
<dbReference type="InterPro" id="IPR058243">
    <property type="entry name" value="Phage_VG64"/>
</dbReference>
<keyword evidence="2" id="KW-1185">Reference proteome</keyword>
<dbReference type="KEGG" id="vg:18505915"/>
<dbReference type="Proteomes" id="UP000203096">
    <property type="component" value="Segment"/>
</dbReference>
<evidence type="ECO:0008006" key="3">
    <source>
        <dbReference type="Google" id="ProtNLM"/>
    </source>
</evidence>
<evidence type="ECO:0000313" key="1">
    <source>
        <dbReference type="EMBL" id="AHJ88551.1"/>
    </source>
</evidence>
<reference evidence="1 2" key="1">
    <citation type="journal article" date="2014" name="Genome Announc.">
        <title>Complete genome sequences of nine mycobacteriophages.</title>
        <authorList>
            <person name="Franceschelli J.J."/>
            <person name="Suarez C.A."/>
            <person name="Teran L."/>
            <person name="Raya R.R."/>
            <person name="Morbidoni H.R."/>
        </authorList>
    </citation>
    <scope>NUCLEOTIDE SEQUENCE [LARGE SCALE GENOMIC DNA]</scope>
</reference>
<organism evidence="1 2">
    <name type="scientific">Mycobacterium phage Julie1</name>
    <dbReference type="NCBI Taxonomy" id="1463812"/>
    <lineage>
        <taxon>Viruses</taxon>
        <taxon>Duplodnaviria</taxon>
        <taxon>Heunggongvirae</taxon>
        <taxon>Uroviricota</taxon>
        <taxon>Caudoviricetes</taxon>
        <taxon>Bclasvirinae</taxon>
        <taxon>Julieunavirus</taxon>
        <taxon>Julieunavirus julie1</taxon>
    </lineage>
</organism>
<name>W8ECQ8_9CAUD</name>
<dbReference type="GeneID" id="18505915"/>
<evidence type="ECO:0000313" key="2">
    <source>
        <dbReference type="Proteomes" id="UP000203096"/>
    </source>
</evidence>
<protein>
    <recommendedName>
        <fullName evidence="3">Lipoprotein</fullName>
    </recommendedName>
</protein>
<gene>
    <name evidence="1" type="ORF">Jolie1_051</name>
</gene>